<dbReference type="SUPFAM" id="SSF52047">
    <property type="entry name" value="RNI-like"/>
    <property type="match status" value="1"/>
</dbReference>
<evidence type="ECO:0000256" key="1">
    <source>
        <dbReference type="ARBA" id="ARBA00004167"/>
    </source>
</evidence>
<evidence type="ECO:0000256" key="9">
    <source>
        <dbReference type="ARBA" id="ARBA00022989"/>
    </source>
</evidence>
<dbReference type="InterPro" id="IPR055414">
    <property type="entry name" value="LRR_R13L4/SHOC2-like"/>
</dbReference>
<evidence type="ECO:0000256" key="12">
    <source>
        <dbReference type="SAM" id="Phobius"/>
    </source>
</evidence>
<dbReference type="OMA" id="WANNTEC"/>
<comment type="subcellular location">
    <subcellularLocation>
        <location evidence="2">Cell membrane</location>
    </subcellularLocation>
    <subcellularLocation>
        <location evidence="1">Membrane</location>
        <topology evidence="1">Single-pass membrane protein</topology>
    </subcellularLocation>
</comment>
<evidence type="ECO:0000259" key="14">
    <source>
        <dbReference type="Pfam" id="PF08263"/>
    </source>
</evidence>
<dbReference type="SUPFAM" id="SSF52058">
    <property type="entry name" value="L domain-like"/>
    <property type="match status" value="2"/>
</dbReference>
<evidence type="ECO:0000313" key="17">
    <source>
        <dbReference type="Proteomes" id="UP000594261"/>
    </source>
</evidence>
<accession>A0A7N2LBN1</accession>
<evidence type="ECO:0000256" key="8">
    <source>
        <dbReference type="ARBA" id="ARBA00022737"/>
    </source>
</evidence>
<dbReference type="Gramene" id="QL03p070368:mrna">
    <property type="protein sequence ID" value="QL03p070368:mrna:CDS:1"/>
    <property type="gene ID" value="QL03p070368"/>
</dbReference>
<proteinExistence type="inferred from homology"/>
<dbReference type="Pfam" id="PF00560">
    <property type="entry name" value="LRR_1"/>
    <property type="match status" value="10"/>
</dbReference>
<dbReference type="Proteomes" id="UP000594261">
    <property type="component" value="Chromosome 3"/>
</dbReference>
<dbReference type="InterPro" id="IPR003591">
    <property type="entry name" value="Leu-rich_rpt_typical-subtyp"/>
</dbReference>
<dbReference type="FunFam" id="3.80.10.10:FF:000213">
    <property type="entry name" value="Tyrosine-sulfated glycopeptide receptor 1"/>
    <property type="match status" value="1"/>
</dbReference>
<evidence type="ECO:0000256" key="13">
    <source>
        <dbReference type="SAM" id="SignalP"/>
    </source>
</evidence>
<dbReference type="AlphaFoldDB" id="A0A7N2LBN1"/>
<dbReference type="Pfam" id="PF08263">
    <property type="entry name" value="LRRNT_2"/>
    <property type="match status" value="1"/>
</dbReference>
<feature type="transmembrane region" description="Helical" evidence="12">
    <location>
        <begin position="1055"/>
        <end position="1076"/>
    </location>
</feature>
<dbReference type="EMBL" id="LRBV02000003">
    <property type="status" value="NOT_ANNOTATED_CDS"/>
    <property type="molecule type" value="Genomic_DNA"/>
</dbReference>
<comment type="similarity">
    <text evidence="3">Belongs to the RLP family.</text>
</comment>
<feature type="signal peptide" evidence="13">
    <location>
        <begin position="1"/>
        <end position="26"/>
    </location>
</feature>
<name>A0A7N2LBN1_QUELO</name>
<reference evidence="16" key="2">
    <citation type="submission" date="2021-01" db="UniProtKB">
        <authorList>
            <consortium name="EnsemblPlants"/>
        </authorList>
    </citation>
    <scope>IDENTIFICATION</scope>
</reference>
<organism evidence="16 17">
    <name type="scientific">Quercus lobata</name>
    <name type="common">Valley oak</name>
    <dbReference type="NCBI Taxonomy" id="97700"/>
    <lineage>
        <taxon>Eukaryota</taxon>
        <taxon>Viridiplantae</taxon>
        <taxon>Streptophyta</taxon>
        <taxon>Embryophyta</taxon>
        <taxon>Tracheophyta</taxon>
        <taxon>Spermatophyta</taxon>
        <taxon>Magnoliopsida</taxon>
        <taxon>eudicotyledons</taxon>
        <taxon>Gunneridae</taxon>
        <taxon>Pentapetalae</taxon>
        <taxon>rosids</taxon>
        <taxon>fabids</taxon>
        <taxon>Fagales</taxon>
        <taxon>Fagaceae</taxon>
        <taxon>Quercus</taxon>
    </lineage>
</organism>
<evidence type="ECO:0000259" key="15">
    <source>
        <dbReference type="Pfam" id="PF23598"/>
    </source>
</evidence>
<reference evidence="16 17" key="1">
    <citation type="journal article" date="2016" name="G3 (Bethesda)">
        <title>First Draft Assembly and Annotation of the Genome of a California Endemic Oak Quercus lobata Nee (Fagaceae).</title>
        <authorList>
            <person name="Sork V.L."/>
            <person name="Fitz-Gibbon S.T."/>
            <person name="Puiu D."/>
            <person name="Crepeau M."/>
            <person name="Gugger P.F."/>
            <person name="Sherman R."/>
            <person name="Stevens K."/>
            <person name="Langley C.H."/>
            <person name="Pellegrini M."/>
            <person name="Salzberg S.L."/>
        </authorList>
    </citation>
    <scope>NUCLEOTIDE SEQUENCE [LARGE SCALE GENOMIC DNA]</scope>
    <source>
        <strain evidence="16 17">cv. SW786</strain>
    </source>
</reference>
<evidence type="ECO:0000256" key="3">
    <source>
        <dbReference type="ARBA" id="ARBA00009592"/>
    </source>
</evidence>
<evidence type="ECO:0000256" key="2">
    <source>
        <dbReference type="ARBA" id="ARBA00004236"/>
    </source>
</evidence>
<dbReference type="Gene3D" id="3.80.10.10">
    <property type="entry name" value="Ribonuclease Inhibitor"/>
    <property type="match status" value="8"/>
</dbReference>
<dbReference type="Pfam" id="PF23598">
    <property type="entry name" value="LRR_14"/>
    <property type="match status" value="1"/>
</dbReference>
<evidence type="ECO:0000256" key="5">
    <source>
        <dbReference type="ARBA" id="ARBA00022614"/>
    </source>
</evidence>
<sequence length="1094" mass="123635">MFSMGKMNHQYLPLFLASCFFFISHSQTFSNTSSQHHCLPDQSAHLLQLRQEFVEKRMYTEYPEYYNYYYYYDYPDYYNGSYPKVKSWKADTDCCSWDGVTCDTQNGEVIGLDLSNSWLYGSLNSNSTLFSFRHLRKLKLALNNFTFSTIPSEFGQLVRLTHLNLSRSFLHGRIPSEISWLSNLVSLDLSFNYFEYFVGGDYYEKLLDLRRIDLEALVQNMTCLRELHLEDVNISSSLPQSLANLSSLTSLSLSSCYLQGEFPSDIFLFPKIQAIDLSYNPKLVGFLPKFQYRSSLKKLCLFDTIIFGELPSSISNLKSLNHLDLGFSNFSGAIPPSIGNLSQLTYLSLSYNNFHGQLPSTLENLKSLKYLNLGSSNFSGAIPPFIGNLSQLTYLSLSYNNFHGQLPSTLGNLAKLTALKLNNILYSQEVPSFLGNLTQLEFLSLSQNNFSCGFPIWLTNNTKLRSIDFSGSQLKGPIPSEICRLPNLSVLDLSYNSLTKTIPSALFTTPSLSILHLDYNQLTGPLKFQNISTSPLKVLSLGENKLNESIPRSIANFTKLQELDLFSVNLKGKVELDIFFELKELRDLDLSGNKVMVSKTNIPSTIPKFSYLYLSSCDLLEFPKFLEAQNELQFLDLSNNKIEGELPKWFWNVGKETLGYLNLSFNLLSKFEHPPIVLPWKKLYLLDLSSNMLQESFPIPPLSTNYFFASKNNFTGSIPPMICKMHALEVLDVSNNQLIGQIPQCLLNSSNSIVLSMRNNHFQGNLPETFINGCSLRTLDLNHNQIEGKIPRSLVKCQMLEVLNLGNNKLNDAFPFWLESLPELRILVLRANGFQGPIWDPHVNFGLSKLHVIDLSHNNFSGKLPSEFFQNWSAISRVTGYDKSESRYMGNASNYYIDSLTIVNKGVELELVKILTIFTAIDLSDNRFSREIPDSVGNLKGLIVLNLSCNKFMSHIPSSLGNIIALESLDLSQNSLFGEIPQQLTSLTFLEYLNLSQNQLFGSIPQGGQFLTFQSSSFEGNFGLCGFQLSKKCGNNEIPTSEMRHESSLGEGFCWKVVVIGYTCGLVIGLLTGHVVTSRRTDWLMRNFGVNLRR</sequence>
<dbReference type="InterPro" id="IPR001611">
    <property type="entry name" value="Leu-rich_rpt"/>
</dbReference>
<keyword evidence="11" id="KW-0325">Glycoprotein</keyword>
<keyword evidence="10 12" id="KW-0472">Membrane</keyword>
<dbReference type="PROSITE" id="PS51450">
    <property type="entry name" value="LRR"/>
    <property type="match status" value="1"/>
</dbReference>
<dbReference type="InterPro" id="IPR052595">
    <property type="entry name" value="LRRC69/RLP"/>
</dbReference>
<evidence type="ECO:0000313" key="16">
    <source>
        <dbReference type="EnsemblPlants" id="QL03p070368:mrna:CDS:1"/>
    </source>
</evidence>
<dbReference type="Pfam" id="PF13855">
    <property type="entry name" value="LRR_8"/>
    <property type="match status" value="1"/>
</dbReference>
<feature type="domain" description="Disease resistance R13L4/SHOC-2-like LRR" evidence="15">
    <location>
        <begin position="386"/>
        <end position="594"/>
    </location>
</feature>
<keyword evidence="6 12" id="KW-0812">Transmembrane</keyword>
<keyword evidence="4" id="KW-1003">Cell membrane</keyword>
<dbReference type="InParanoid" id="A0A7N2LBN1"/>
<dbReference type="FunFam" id="3.80.10.10:FF:000383">
    <property type="entry name" value="Leucine-rich repeat receptor protein kinase EMS1"/>
    <property type="match status" value="1"/>
</dbReference>
<keyword evidence="17" id="KW-1185">Reference proteome</keyword>
<dbReference type="InterPro" id="IPR013210">
    <property type="entry name" value="LRR_N_plant-typ"/>
</dbReference>
<evidence type="ECO:0008006" key="18">
    <source>
        <dbReference type="Google" id="ProtNLM"/>
    </source>
</evidence>
<dbReference type="SMART" id="SM00369">
    <property type="entry name" value="LRR_TYP"/>
    <property type="match status" value="13"/>
</dbReference>
<keyword evidence="7 13" id="KW-0732">Signal</keyword>
<dbReference type="PANTHER" id="PTHR48057">
    <property type="entry name" value="LEUCINE-RICH REPEAT SERINE/THREONINE-PROTEIN KINASE 1"/>
    <property type="match status" value="1"/>
</dbReference>
<evidence type="ECO:0000256" key="11">
    <source>
        <dbReference type="ARBA" id="ARBA00023180"/>
    </source>
</evidence>
<evidence type="ECO:0000256" key="10">
    <source>
        <dbReference type="ARBA" id="ARBA00023136"/>
    </source>
</evidence>
<dbReference type="EnsemblPlants" id="QL03p070368:mrna">
    <property type="protein sequence ID" value="QL03p070368:mrna:CDS:1"/>
    <property type="gene ID" value="QL03p070368"/>
</dbReference>
<evidence type="ECO:0000256" key="6">
    <source>
        <dbReference type="ARBA" id="ARBA00022692"/>
    </source>
</evidence>
<dbReference type="FunFam" id="3.80.10.10:FF:000095">
    <property type="entry name" value="LRR receptor-like serine/threonine-protein kinase GSO1"/>
    <property type="match status" value="1"/>
</dbReference>
<feature type="domain" description="Leucine-rich repeat-containing N-terminal plant-type" evidence="14">
    <location>
        <begin position="85"/>
        <end position="103"/>
    </location>
</feature>
<keyword evidence="9 12" id="KW-1133">Transmembrane helix</keyword>
<dbReference type="FunCoup" id="A0A7N2LBN1">
    <property type="interactions" value="492"/>
</dbReference>
<dbReference type="GO" id="GO:0005886">
    <property type="term" value="C:plasma membrane"/>
    <property type="evidence" value="ECO:0007669"/>
    <property type="project" value="UniProtKB-SubCell"/>
</dbReference>
<keyword evidence="5" id="KW-0433">Leucine-rich repeat</keyword>
<dbReference type="PROSITE" id="PS51257">
    <property type="entry name" value="PROKAR_LIPOPROTEIN"/>
    <property type="match status" value="1"/>
</dbReference>
<dbReference type="InterPro" id="IPR032675">
    <property type="entry name" value="LRR_dom_sf"/>
</dbReference>
<protein>
    <recommendedName>
        <fullName evidence="18">Leucine-rich repeat-containing N-terminal plant-type domain-containing protein</fullName>
    </recommendedName>
</protein>
<feature type="chain" id="PRO_5029639501" description="Leucine-rich repeat-containing N-terminal plant-type domain-containing protein" evidence="13">
    <location>
        <begin position="27"/>
        <end position="1094"/>
    </location>
</feature>
<dbReference type="PANTHER" id="PTHR48057:SF7">
    <property type="entry name" value="LEUCINE-RICH REPEAT SERINE_THREONINE-PROTEIN KINASE 1"/>
    <property type="match status" value="1"/>
</dbReference>
<evidence type="ECO:0000256" key="7">
    <source>
        <dbReference type="ARBA" id="ARBA00022729"/>
    </source>
</evidence>
<evidence type="ECO:0000256" key="4">
    <source>
        <dbReference type="ARBA" id="ARBA00022475"/>
    </source>
</evidence>
<keyword evidence="8" id="KW-0677">Repeat</keyword>